<evidence type="ECO:0000259" key="15">
    <source>
        <dbReference type="PROSITE" id="PS50885"/>
    </source>
</evidence>
<keyword evidence="12" id="KW-0175">Coiled coil</keyword>
<feature type="coiled-coil region" evidence="12">
    <location>
        <begin position="377"/>
        <end position="415"/>
    </location>
</feature>
<evidence type="ECO:0000256" key="7">
    <source>
        <dbReference type="ARBA" id="ARBA00022741"/>
    </source>
</evidence>
<accession>A0AAF0JML5</accession>
<keyword evidence="13" id="KW-0812">Transmembrane</keyword>
<dbReference type="InterPro" id="IPR003660">
    <property type="entry name" value="HAMP_dom"/>
</dbReference>
<evidence type="ECO:0000256" key="2">
    <source>
        <dbReference type="ARBA" id="ARBA00004651"/>
    </source>
</evidence>
<dbReference type="Gene3D" id="3.30.565.10">
    <property type="entry name" value="Histidine kinase-like ATPase, C-terminal domain"/>
    <property type="match status" value="1"/>
</dbReference>
<feature type="domain" description="HAMP" evidence="15">
    <location>
        <begin position="330"/>
        <end position="382"/>
    </location>
</feature>
<gene>
    <name evidence="16" type="ORF">L1994_11080</name>
</gene>
<keyword evidence="10" id="KW-0902">Two-component regulatory system</keyword>
<feature type="transmembrane region" description="Helical" evidence="13">
    <location>
        <begin position="12"/>
        <end position="33"/>
    </location>
</feature>
<dbReference type="InterPro" id="IPR004358">
    <property type="entry name" value="Sig_transdc_His_kin-like_C"/>
</dbReference>
<evidence type="ECO:0000313" key="17">
    <source>
        <dbReference type="Proteomes" id="UP001218895"/>
    </source>
</evidence>
<dbReference type="InterPro" id="IPR036890">
    <property type="entry name" value="HATPase_C_sf"/>
</dbReference>
<dbReference type="SUPFAM" id="SSF55874">
    <property type="entry name" value="ATPase domain of HSP90 chaperone/DNA topoisomerase II/histidine kinase"/>
    <property type="match status" value="1"/>
</dbReference>
<dbReference type="GO" id="GO:0005524">
    <property type="term" value="F:ATP binding"/>
    <property type="evidence" value="ECO:0007669"/>
    <property type="project" value="UniProtKB-KW"/>
</dbReference>
<keyword evidence="4" id="KW-1003">Cell membrane</keyword>
<evidence type="ECO:0000256" key="9">
    <source>
        <dbReference type="ARBA" id="ARBA00022840"/>
    </source>
</evidence>
<dbReference type="Proteomes" id="UP001218895">
    <property type="component" value="Chromosome"/>
</dbReference>
<dbReference type="AlphaFoldDB" id="A0AAF0JML5"/>
<evidence type="ECO:0000256" key="11">
    <source>
        <dbReference type="ARBA" id="ARBA00023136"/>
    </source>
</evidence>
<reference evidence="16" key="1">
    <citation type="submission" date="2022-01" db="EMBL/GenBank/DDBJ databases">
        <title>Complete genome of Methanomicrobium antiquum DSM 21220.</title>
        <authorList>
            <person name="Chen S.-C."/>
            <person name="You Y.-T."/>
            <person name="Zhou Y.-Z."/>
            <person name="Lai M.-C."/>
        </authorList>
    </citation>
    <scope>NUCLEOTIDE SEQUENCE</scope>
    <source>
        <strain evidence="16">DSM 21220</strain>
    </source>
</reference>
<evidence type="ECO:0000256" key="5">
    <source>
        <dbReference type="ARBA" id="ARBA00022553"/>
    </source>
</evidence>
<feature type="transmembrane region" description="Helical" evidence="13">
    <location>
        <begin position="307"/>
        <end position="328"/>
    </location>
</feature>
<keyword evidence="17" id="KW-1185">Reference proteome</keyword>
<keyword evidence="9" id="KW-0067">ATP-binding</keyword>
<keyword evidence="6" id="KW-0808">Transferase</keyword>
<name>A0AAF0JML5_9EURY</name>
<dbReference type="KEGG" id="manq:L1994_11080"/>
<evidence type="ECO:0000256" key="13">
    <source>
        <dbReference type="SAM" id="Phobius"/>
    </source>
</evidence>
<dbReference type="InterPro" id="IPR003594">
    <property type="entry name" value="HATPase_dom"/>
</dbReference>
<dbReference type="EMBL" id="CP091092">
    <property type="protein sequence ID" value="WFN36670.1"/>
    <property type="molecule type" value="Genomic_DNA"/>
</dbReference>
<evidence type="ECO:0000256" key="1">
    <source>
        <dbReference type="ARBA" id="ARBA00000085"/>
    </source>
</evidence>
<evidence type="ECO:0000256" key="10">
    <source>
        <dbReference type="ARBA" id="ARBA00023012"/>
    </source>
</evidence>
<evidence type="ECO:0000256" key="8">
    <source>
        <dbReference type="ARBA" id="ARBA00022777"/>
    </source>
</evidence>
<dbReference type="PANTHER" id="PTHR45528">
    <property type="entry name" value="SENSOR HISTIDINE KINASE CPXA"/>
    <property type="match status" value="1"/>
</dbReference>
<evidence type="ECO:0000313" key="16">
    <source>
        <dbReference type="EMBL" id="WFN36670.1"/>
    </source>
</evidence>
<keyword evidence="5" id="KW-0597">Phosphoprotein</keyword>
<dbReference type="PROSITE" id="PS50109">
    <property type="entry name" value="HIS_KIN"/>
    <property type="match status" value="1"/>
</dbReference>
<dbReference type="Pfam" id="PF02518">
    <property type="entry name" value="HATPase_c"/>
    <property type="match status" value="1"/>
</dbReference>
<protein>
    <recommendedName>
        <fullName evidence="3">histidine kinase</fullName>
        <ecNumber evidence="3">2.7.13.3</ecNumber>
    </recommendedName>
</protein>
<dbReference type="GO" id="GO:0000155">
    <property type="term" value="F:phosphorelay sensor kinase activity"/>
    <property type="evidence" value="ECO:0007669"/>
    <property type="project" value="TreeGrafter"/>
</dbReference>
<evidence type="ECO:0000259" key="14">
    <source>
        <dbReference type="PROSITE" id="PS50109"/>
    </source>
</evidence>
<evidence type="ECO:0000256" key="12">
    <source>
        <dbReference type="SAM" id="Coils"/>
    </source>
</evidence>
<dbReference type="SMART" id="SM00304">
    <property type="entry name" value="HAMP"/>
    <property type="match status" value="1"/>
</dbReference>
<dbReference type="GO" id="GO:0005886">
    <property type="term" value="C:plasma membrane"/>
    <property type="evidence" value="ECO:0007669"/>
    <property type="project" value="UniProtKB-SubCell"/>
</dbReference>
<dbReference type="EC" id="2.7.13.3" evidence="3"/>
<evidence type="ECO:0000256" key="4">
    <source>
        <dbReference type="ARBA" id="ARBA00022475"/>
    </source>
</evidence>
<comment type="catalytic activity">
    <reaction evidence="1">
        <text>ATP + protein L-histidine = ADP + protein N-phospho-L-histidine.</text>
        <dbReference type="EC" id="2.7.13.3"/>
    </reaction>
</comment>
<sequence>MVLKGGSIRESLSYSSYFLIVCILIIIPIFLYISVSDYTVLENNFKENYYQLQNNTENSIIESIELANTGLEIYDETFDYRLKYAFIPFIEAYNSSDGKPENIDLDLLKQNLGEDYDFYIIDSGHVVRYSTKELDIGLNFSNNVEFSDHLDKILLSGEYAGDRIVRGIRDTKNVSKYGYFPSPDKKYILEISYNIKDYKDKRDLLQFRKAADSLKEMNPYLTSIKIYDIYGYAIGEPDLLENEKDADILKHVTEQKTDYRIFDEDTNTITRYRYCDLHNPSLGSDLSVVLAFTYSNKAIEEELNKILFSKIIAFFLVIILLMGVFYVATDYLTRPIKNLVFDLDEIAKGNLDHKIKPGGAKEFASLRQSIQNMVISLKSMIENLRESEKTIKQYNEELESIVQERTEELKEATKEANFYIDLMTHDINNANMATLGYAQLIEDTADDTTKELAVKMIASVKRSTEIISNVSLIRTIQSRNQKLKPVLIDEIVRKIIELNPETDILYENSNRFVLADELLTEVFSNIIDNSIKYAGDDCRIEISTEEEEDWVRVCFDDNGPGISDEFKDEIFNRLFREKKKTGKSGKGLGLYIVKSLIQKRYGGIVYADDRIKGRPDMGLRVCVKLKKV</sequence>
<evidence type="ECO:0000256" key="6">
    <source>
        <dbReference type="ARBA" id="ARBA00022679"/>
    </source>
</evidence>
<dbReference type="GeneID" id="79950950"/>
<evidence type="ECO:0000256" key="3">
    <source>
        <dbReference type="ARBA" id="ARBA00012438"/>
    </source>
</evidence>
<organism evidence="16 17">
    <name type="scientific">Methanomicrobium antiquum</name>
    <dbReference type="NCBI Taxonomy" id="487686"/>
    <lineage>
        <taxon>Archaea</taxon>
        <taxon>Methanobacteriati</taxon>
        <taxon>Methanobacteriota</taxon>
        <taxon>Stenosarchaea group</taxon>
        <taxon>Methanomicrobia</taxon>
        <taxon>Methanomicrobiales</taxon>
        <taxon>Methanomicrobiaceae</taxon>
        <taxon>Methanomicrobium</taxon>
    </lineage>
</organism>
<dbReference type="SMART" id="SM00387">
    <property type="entry name" value="HATPase_c"/>
    <property type="match status" value="1"/>
</dbReference>
<comment type="subcellular location">
    <subcellularLocation>
        <location evidence="2">Cell membrane</location>
        <topology evidence="2">Multi-pass membrane protein</topology>
    </subcellularLocation>
</comment>
<keyword evidence="7" id="KW-0547">Nucleotide-binding</keyword>
<dbReference type="SUPFAM" id="SSF158472">
    <property type="entry name" value="HAMP domain-like"/>
    <property type="match status" value="1"/>
</dbReference>
<dbReference type="CDD" id="cd00075">
    <property type="entry name" value="HATPase"/>
    <property type="match status" value="1"/>
</dbReference>
<dbReference type="Gene3D" id="6.10.340.10">
    <property type="match status" value="1"/>
</dbReference>
<keyword evidence="13" id="KW-1133">Transmembrane helix</keyword>
<dbReference type="InterPro" id="IPR005467">
    <property type="entry name" value="His_kinase_dom"/>
</dbReference>
<dbReference type="InterPro" id="IPR050398">
    <property type="entry name" value="HssS/ArlS-like"/>
</dbReference>
<dbReference type="PANTHER" id="PTHR45528:SF1">
    <property type="entry name" value="SENSOR HISTIDINE KINASE CPXA"/>
    <property type="match status" value="1"/>
</dbReference>
<dbReference type="PRINTS" id="PR00344">
    <property type="entry name" value="BCTRLSENSOR"/>
</dbReference>
<dbReference type="CDD" id="cd06225">
    <property type="entry name" value="HAMP"/>
    <property type="match status" value="1"/>
</dbReference>
<feature type="domain" description="Histidine kinase" evidence="14">
    <location>
        <begin position="422"/>
        <end position="628"/>
    </location>
</feature>
<keyword evidence="11 13" id="KW-0472">Membrane</keyword>
<dbReference type="PROSITE" id="PS50885">
    <property type="entry name" value="HAMP"/>
    <property type="match status" value="1"/>
</dbReference>
<keyword evidence="8 16" id="KW-0418">Kinase</keyword>
<dbReference type="RefSeq" id="WP_278099506.1">
    <property type="nucleotide sequence ID" value="NZ_CP091092.1"/>
</dbReference>
<proteinExistence type="predicted"/>